<organism evidence="1 2">
    <name type="scientific">Phytohabitans flavus</name>
    <dbReference type="NCBI Taxonomy" id="1076124"/>
    <lineage>
        <taxon>Bacteria</taxon>
        <taxon>Bacillati</taxon>
        <taxon>Actinomycetota</taxon>
        <taxon>Actinomycetes</taxon>
        <taxon>Micromonosporales</taxon>
        <taxon>Micromonosporaceae</taxon>
    </lineage>
</organism>
<sequence length="87" mass="9565">MANMTDASTLLLGWPLEGARTSVRPFSSAQKRYRFSDLAMVEQYRHDGHLVSFAPTGAGKGVRVIIPNLLHYDGPIITIDPKGRISP</sequence>
<dbReference type="Proteomes" id="UP000502508">
    <property type="component" value="Chromosome"/>
</dbReference>
<dbReference type="AlphaFoldDB" id="A0A6F8XVI5"/>
<protein>
    <recommendedName>
        <fullName evidence="3">TraD/TraG TraM recognition site domain-containing protein</fullName>
    </recommendedName>
</protein>
<accession>A0A6F8XVI5</accession>
<evidence type="ECO:0000313" key="1">
    <source>
        <dbReference type="EMBL" id="BCB77872.1"/>
    </source>
</evidence>
<dbReference type="RefSeq" id="WP_173037541.1">
    <property type="nucleotide sequence ID" value="NZ_AP022870.1"/>
</dbReference>
<evidence type="ECO:0000313" key="2">
    <source>
        <dbReference type="Proteomes" id="UP000502508"/>
    </source>
</evidence>
<evidence type="ECO:0008006" key="3">
    <source>
        <dbReference type="Google" id="ProtNLM"/>
    </source>
</evidence>
<keyword evidence="2" id="KW-1185">Reference proteome</keyword>
<dbReference type="EMBL" id="AP022870">
    <property type="protein sequence ID" value="BCB77872.1"/>
    <property type="molecule type" value="Genomic_DNA"/>
</dbReference>
<name>A0A6F8XVI5_9ACTN</name>
<dbReference type="KEGG" id="pfla:Pflav_042820"/>
<proteinExistence type="predicted"/>
<gene>
    <name evidence="1" type="ORF">Pflav_042820</name>
</gene>
<dbReference type="GO" id="GO:0016020">
    <property type="term" value="C:membrane"/>
    <property type="evidence" value="ECO:0007669"/>
    <property type="project" value="InterPro"/>
</dbReference>
<dbReference type="Pfam" id="PF02534">
    <property type="entry name" value="T4SS-DNA_transf"/>
    <property type="match status" value="1"/>
</dbReference>
<reference evidence="1 2" key="1">
    <citation type="submission" date="2020-03" db="EMBL/GenBank/DDBJ databases">
        <title>Whole genome shotgun sequence of Phytohabitans flavus NBRC 107702.</title>
        <authorList>
            <person name="Komaki H."/>
            <person name="Tamura T."/>
        </authorList>
    </citation>
    <scope>NUCLEOTIDE SEQUENCE [LARGE SCALE GENOMIC DNA]</scope>
    <source>
        <strain evidence="1 2">NBRC 107702</strain>
    </source>
</reference>
<dbReference type="InterPro" id="IPR003688">
    <property type="entry name" value="TraG/VirD4"/>
</dbReference>
<reference evidence="1 2" key="2">
    <citation type="submission" date="2020-03" db="EMBL/GenBank/DDBJ databases">
        <authorList>
            <person name="Ichikawa N."/>
            <person name="Kimura A."/>
            <person name="Kitahashi Y."/>
            <person name="Uohara A."/>
        </authorList>
    </citation>
    <scope>NUCLEOTIDE SEQUENCE [LARGE SCALE GENOMIC DNA]</scope>
    <source>
        <strain evidence="1 2">NBRC 107702</strain>
    </source>
</reference>